<evidence type="ECO:0000313" key="1">
    <source>
        <dbReference type="EMBL" id="SAL99446.1"/>
    </source>
</evidence>
<dbReference type="AlphaFoldDB" id="A0A168MYE6"/>
<keyword evidence="2" id="KW-1185">Reference proteome</keyword>
<dbReference type="EMBL" id="LT552697">
    <property type="protein sequence ID" value="SAL99446.1"/>
    <property type="molecule type" value="Genomic_DNA"/>
</dbReference>
<organism evidence="1">
    <name type="scientific">Absidia glauca</name>
    <name type="common">Pin mould</name>
    <dbReference type="NCBI Taxonomy" id="4829"/>
    <lineage>
        <taxon>Eukaryota</taxon>
        <taxon>Fungi</taxon>
        <taxon>Fungi incertae sedis</taxon>
        <taxon>Mucoromycota</taxon>
        <taxon>Mucoromycotina</taxon>
        <taxon>Mucoromycetes</taxon>
        <taxon>Mucorales</taxon>
        <taxon>Cunninghamellaceae</taxon>
        <taxon>Absidia</taxon>
    </lineage>
</organism>
<accession>A0A168MYE6</accession>
<dbReference type="InParanoid" id="A0A168MYE6"/>
<reference evidence="1" key="1">
    <citation type="submission" date="2016-04" db="EMBL/GenBank/DDBJ databases">
        <authorList>
            <person name="Evans L.H."/>
            <person name="Alamgir A."/>
            <person name="Owens N."/>
            <person name="Weber N.D."/>
            <person name="Virtaneva K."/>
            <person name="Barbian K."/>
            <person name="Babar A."/>
            <person name="Rosenke K."/>
        </authorList>
    </citation>
    <scope>NUCLEOTIDE SEQUENCE [LARGE SCALE GENOMIC DNA]</scope>
    <source>
        <strain evidence="1">CBS 101.48</strain>
    </source>
</reference>
<dbReference type="Proteomes" id="UP000078561">
    <property type="component" value="Unassembled WGS sequence"/>
</dbReference>
<sequence length="98" mass="11067">MESVTFCWAWIFSSPSYIPNGAKGAEEKVGDIQPLGPPEPAAVLELNEEFREAYSKAIVQVWYPSIDIHFILLHVEFEDGLSILTWRDRGQLVMKIGS</sequence>
<evidence type="ECO:0000313" key="2">
    <source>
        <dbReference type="Proteomes" id="UP000078561"/>
    </source>
</evidence>
<proteinExistence type="predicted"/>
<name>A0A168MYE6_ABSGL</name>
<protein>
    <submittedName>
        <fullName evidence="1">Uncharacterized protein</fullName>
    </submittedName>
</protein>
<gene>
    <name evidence="1" type="primary">ABSGL_05060.1 scaffold 6272</name>
</gene>